<keyword evidence="10" id="KW-1185">Reference proteome</keyword>
<dbReference type="PANTHER" id="PTHR24286">
    <property type="entry name" value="CYTOCHROME P450 26"/>
    <property type="match status" value="1"/>
</dbReference>
<dbReference type="SMR" id="C3YQP6"/>
<dbReference type="InterPro" id="IPR036392">
    <property type="entry name" value="PLAT/LH2_dom_sf"/>
</dbReference>
<feature type="region of interest" description="Disordered" evidence="7">
    <location>
        <begin position="570"/>
        <end position="589"/>
    </location>
</feature>
<dbReference type="AlphaFoldDB" id="C3YQP6"/>
<proteinExistence type="inferred from homology"/>
<dbReference type="InterPro" id="IPR036396">
    <property type="entry name" value="Cyt_P450_sf"/>
</dbReference>
<dbReference type="RefSeq" id="XP_035699227.1">
    <property type="nucleotide sequence ID" value="XM_035843334.1"/>
</dbReference>
<dbReference type="SUPFAM" id="SSF48264">
    <property type="entry name" value="Cytochrome P450"/>
    <property type="match status" value="1"/>
</dbReference>
<keyword evidence="3" id="KW-0479">Metal-binding</keyword>
<evidence type="ECO:0000256" key="2">
    <source>
        <dbReference type="ARBA" id="ARBA00010617"/>
    </source>
</evidence>
<reference evidence="10" key="2">
    <citation type="journal article" date="2020" name="Nat. Ecol. Evol.">
        <title>Deeply conserved synteny resolves early events in vertebrate evolution.</title>
        <authorList>
            <person name="Simakov O."/>
            <person name="Marletaz F."/>
            <person name="Yue J.X."/>
            <person name="O'Connell B."/>
            <person name="Jenkins J."/>
            <person name="Brandt A."/>
            <person name="Calef R."/>
            <person name="Tung C.H."/>
            <person name="Huang T.K."/>
            <person name="Schmutz J."/>
            <person name="Satoh N."/>
            <person name="Yu J.K."/>
            <person name="Putnam N.H."/>
            <person name="Green R.E."/>
            <person name="Rokhsar D.S."/>
        </authorList>
    </citation>
    <scope>NUCLEOTIDE SEQUENCE [LARGE SCALE GENOMIC DNA]</scope>
    <source>
        <strain evidence="10">S238N-H82</strain>
    </source>
</reference>
<dbReference type="Pfam" id="PF01477">
    <property type="entry name" value="PLAT"/>
    <property type="match status" value="1"/>
</dbReference>
<dbReference type="PANTHER" id="PTHR24286:SF228">
    <property type="entry name" value="C-22 STEROL DESATURASE ERG5"/>
    <property type="match status" value="1"/>
</dbReference>
<dbReference type="eggNOG" id="ENOG502QQNS">
    <property type="taxonomic scope" value="Eukaryota"/>
</dbReference>
<evidence type="ECO:0000256" key="4">
    <source>
        <dbReference type="ARBA" id="ARBA00023002"/>
    </source>
</evidence>
<dbReference type="InterPro" id="IPR001024">
    <property type="entry name" value="PLAT/LH2_dom"/>
</dbReference>
<reference evidence="9" key="1">
    <citation type="journal article" date="2008" name="Nature">
        <title>The amphioxus genome and the evolution of the chordate karyotype.</title>
        <authorList>
            <consortium name="US DOE Joint Genome Institute (JGI-PGF)"/>
            <person name="Putnam N.H."/>
            <person name="Butts T."/>
            <person name="Ferrier D.E.K."/>
            <person name="Furlong R.F."/>
            <person name="Hellsten U."/>
            <person name="Kawashima T."/>
            <person name="Robinson-Rechavi M."/>
            <person name="Shoguchi E."/>
            <person name="Terry A."/>
            <person name="Yu J.-K."/>
            <person name="Benito-Gutierrez E.L."/>
            <person name="Dubchak I."/>
            <person name="Garcia-Fernandez J."/>
            <person name="Gibson-Brown J.J."/>
            <person name="Grigoriev I.V."/>
            <person name="Horton A.C."/>
            <person name="de Jong P.J."/>
            <person name="Jurka J."/>
            <person name="Kapitonov V.V."/>
            <person name="Kohara Y."/>
            <person name="Kuroki Y."/>
            <person name="Lindquist E."/>
            <person name="Lucas S."/>
            <person name="Osoegawa K."/>
            <person name="Pennacchio L.A."/>
            <person name="Salamov A.A."/>
            <person name="Satou Y."/>
            <person name="Sauka-Spengler T."/>
            <person name="Schmutz J."/>
            <person name="Shin-I T."/>
            <person name="Toyoda A."/>
            <person name="Bronner-Fraser M."/>
            <person name="Fujiyama A."/>
            <person name="Holland L.Z."/>
            <person name="Holland P.W.H."/>
            <person name="Satoh N."/>
            <person name="Rokhsar D.S."/>
        </authorList>
    </citation>
    <scope>NUCLEOTIDE SEQUENCE [LARGE SCALE GENOMIC DNA]</scope>
    <source>
        <strain evidence="9">S238N-H82</strain>
        <tissue evidence="9">Testes</tissue>
    </source>
</reference>
<dbReference type="GO" id="GO:0005506">
    <property type="term" value="F:iron ion binding"/>
    <property type="evidence" value="ECO:0007669"/>
    <property type="project" value="InterPro"/>
</dbReference>
<evidence type="ECO:0000313" key="9">
    <source>
        <dbReference type="EMBL" id="EEN57402.1"/>
    </source>
</evidence>
<dbReference type="KEGG" id="bfo:118431903"/>
<evidence type="ECO:0000256" key="3">
    <source>
        <dbReference type="ARBA" id="ARBA00022723"/>
    </source>
</evidence>
<dbReference type="Proteomes" id="UP000001554">
    <property type="component" value="Chromosome 15"/>
</dbReference>
<evidence type="ECO:0000256" key="5">
    <source>
        <dbReference type="ARBA" id="ARBA00023004"/>
    </source>
</evidence>
<evidence type="ECO:0000256" key="6">
    <source>
        <dbReference type="PROSITE-ProRule" id="PRU00152"/>
    </source>
</evidence>
<dbReference type="GO" id="GO:0004497">
    <property type="term" value="F:monooxygenase activity"/>
    <property type="evidence" value="ECO:0007669"/>
    <property type="project" value="InterPro"/>
</dbReference>
<gene>
    <name evidence="11" type="primary">LOC118431903</name>
    <name evidence="9" type="ORF">BRAFLDRAFT_130398</name>
</gene>
<sequence>MGSVLGTLQLLGWNNQMLKPNREEDFVEKNIGFPCRVVTGNKTVQSVFDIDLFKKEEFCFGVVGEVRKDFTEGVCPCILSNGKIHEKNKGFLMEVIAKAGEDIPPSTALSVLSNISKWGSTPMSDFESKLTDVAADAFLPNIFGESTHFHGEEIRLYRSGAIAVRLSIVKALTGRNLDEERRAMTSILEKIKTSERYQQLLDLGKSYGLGEKEATAQLLFPVFINGAYGLAAHLVCTFACLDTISAEDREELREEALAALKNHRGLTRESLEEMPKIESFVLEVLRFCPNPVFWSTIATCPTTVEYTTDSGEHTLKIEEGERVYASSYWALRDPAVFDKPEDFMWRRFLGPEGDALRKHHVTFHGRLTDTPAVNNHMCPGKDVSLSALKGSIAIFNTFFGWELQEPPFWTGKKLSRGSLPDNEVKIKSFWVQHPEDLKEIFPSHFQDIVNEVDDVGDIDVLVKTKTGKYSGSGTNSNVYIRLFDDKGHQSRELQLDVWWKDDFEKGQEGQYKLKDIKVAAPIVKIELFRDGCHPDDDWYCESVSVQLNPDNNGPTYDFPVNRWIRQNDHVWLSPGGGEPPKDDVNPIDD</sequence>
<comment type="caution">
    <text evidence="6">Lacks conserved residue(s) required for the propagation of feature annotation.</text>
</comment>
<name>C3YQP6_BRAFL</name>
<dbReference type="EMBL" id="GG666543">
    <property type="protein sequence ID" value="EEN57402.1"/>
    <property type="molecule type" value="Genomic_DNA"/>
</dbReference>
<dbReference type="CDD" id="cd00113">
    <property type="entry name" value="PLAT"/>
    <property type="match status" value="1"/>
</dbReference>
<dbReference type="OrthoDB" id="5322100at2759"/>
<evidence type="ECO:0000256" key="7">
    <source>
        <dbReference type="SAM" id="MobiDB-lite"/>
    </source>
</evidence>
<dbReference type="InParanoid" id="C3YQP6"/>
<keyword evidence="5" id="KW-0408">Iron</keyword>
<evidence type="ECO:0000256" key="1">
    <source>
        <dbReference type="ARBA" id="ARBA00001971"/>
    </source>
</evidence>
<dbReference type="InterPro" id="IPR001128">
    <property type="entry name" value="Cyt_P450"/>
</dbReference>
<evidence type="ECO:0000313" key="10">
    <source>
        <dbReference type="Proteomes" id="UP000001554"/>
    </source>
</evidence>
<dbReference type="GO" id="GO:0020037">
    <property type="term" value="F:heme binding"/>
    <property type="evidence" value="ECO:0007669"/>
    <property type="project" value="InterPro"/>
</dbReference>
<protein>
    <submittedName>
        <fullName evidence="11">Uncharacterized protein LOC118431903</fullName>
    </submittedName>
</protein>
<comment type="similarity">
    <text evidence="2">Belongs to the cytochrome P450 family.</text>
</comment>
<keyword evidence="4" id="KW-0560">Oxidoreductase</keyword>
<comment type="cofactor">
    <cofactor evidence="1">
        <name>heme</name>
        <dbReference type="ChEBI" id="CHEBI:30413"/>
    </cofactor>
</comment>
<dbReference type="SUPFAM" id="SSF49723">
    <property type="entry name" value="Lipase/lipooxygenase domain (PLAT/LH2 domain)"/>
    <property type="match status" value="1"/>
</dbReference>
<dbReference type="GO" id="GO:0016705">
    <property type="term" value="F:oxidoreductase activity, acting on paired donors, with incorporation or reduction of molecular oxygen"/>
    <property type="evidence" value="ECO:0007669"/>
    <property type="project" value="InterPro"/>
</dbReference>
<dbReference type="PROSITE" id="PS50095">
    <property type="entry name" value="PLAT"/>
    <property type="match status" value="1"/>
</dbReference>
<feature type="domain" description="PLAT" evidence="8">
    <location>
        <begin position="458"/>
        <end position="578"/>
    </location>
</feature>
<feature type="compositionally biased region" description="Basic and acidic residues" evidence="7">
    <location>
        <begin position="579"/>
        <end position="589"/>
    </location>
</feature>
<dbReference type="GO" id="GO:0016491">
    <property type="term" value="F:oxidoreductase activity"/>
    <property type="evidence" value="ECO:0000318"/>
    <property type="project" value="GO_Central"/>
</dbReference>
<dbReference type="Pfam" id="PF00067">
    <property type="entry name" value="p450"/>
    <property type="match status" value="1"/>
</dbReference>
<organism>
    <name type="scientific">Branchiostoma floridae</name>
    <name type="common">Florida lancelet</name>
    <name type="synonym">Amphioxus</name>
    <dbReference type="NCBI Taxonomy" id="7739"/>
    <lineage>
        <taxon>Eukaryota</taxon>
        <taxon>Metazoa</taxon>
        <taxon>Chordata</taxon>
        <taxon>Cephalochordata</taxon>
        <taxon>Leptocardii</taxon>
        <taxon>Amphioxiformes</taxon>
        <taxon>Branchiostomatidae</taxon>
        <taxon>Branchiostoma</taxon>
    </lineage>
</organism>
<evidence type="ECO:0000313" key="11">
    <source>
        <dbReference type="RefSeq" id="XP_035699227.1"/>
    </source>
</evidence>
<accession>C3YQP6</accession>
<evidence type="ECO:0000259" key="8">
    <source>
        <dbReference type="PROSITE" id="PS50095"/>
    </source>
</evidence>
<dbReference type="GeneID" id="118431903"/>
<dbReference type="Gene3D" id="2.40.180.10">
    <property type="entry name" value="Catalase core domain"/>
    <property type="match status" value="1"/>
</dbReference>
<dbReference type="Gene3D" id="1.10.630.10">
    <property type="entry name" value="Cytochrome P450"/>
    <property type="match status" value="1"/>
</dbReference>
<reference evidence="11" key="3">
    <citation type="submission" date="2025-04" db="UniProtKB">
        <authorList>
            <consortium name="RefSeq"/>
        </authorList>
    </citation>
    <scope>IDENTIFICATION</scope>
    <source>
        <strain evidence="11">S238N-H82</strain>
        <tissue evidence="11">Testes</tissue>
    </source>
</reference>